<dbReference type="EMBL" id="LBUE01000017">
    <property type="protein sequence ID" value="KKQ55615.1"/>
    <property type="molecule type" value="Genomic_DNA"/>
</dbReference>
<proteinExistence type="predicted"/>
<reference evidence="1 2" key="1">
    <citation type="journal article" date="2015" name="Nature">
        <title>rRNA introns, odd ribosomes, and small enigmatic genomes across a large radiation of phyla.</title>
        <authorList>
            <person name="Brown C.T."/>
            <person name="Hug L.A."/>
            <person name="Thomas B.C."/>
            <person name="Sharon I."/>
            <person name="Castelle C.J."/>
            <person name="Singh A."/>
            <person name="Wilkins M.J."/>
            <person name="Williams K.H."/>
            <person name="Banfield J.F."/>
        </authorList>
    </citation>
    <scope>NUCLEOTIDE SEQUENCE [LARGE SCALE GENOMIC DNA]</scope>
</reference>
<dbReference type="STRING" id="1618583.US75_C0017G0009"/>
<evidence type="ECO:0000313" key="2">
    <source>
        <dbReference type="Proteomes" id="UP000034096"/>
    </source>
</evidence>
<evidence type="ECO:0000313" key="1">
    <source>
        <dbReference type="EMBL" id="KKQ55615.1"/>
    </source>
</evidence>
<name>A0A0G0IX64_9BACT</name>
<dbReference type="Proteomes" id="UP000034096">
    <property type="component" value="Unassembled WGS sequence"/>
</dbReference>
<comment type="caution">
    <text evidence="1">The sequence shown here is derived from an EMBL/GenBank/DDBJ whole genome shotgun (WGS) entry which is preliminary data.</text>
</comment>
<organism evidence="1 2">
    <name type="scientific">Candidatus Woesebacteria bacterium GW2011_GWC1_38_13</name>
    <dbReference type="NCBI Taxonomy" id="1618583"/>
    <lineage>
        <taxon>Bacteria</taxon>
        <taxon>Candidatus Woeseibacteriota</taxon>
    </lineage>
</organism>
<sequence>MEKIKPYAIQDVNYVMNLCPMAVPFVADEKHPSGYHLSEDESFFHKEFIKMDCAWKLRGRHNLKECIFSNDYTDCPRMWDEEYHTKEDKKYFIREIKSAAWSFKEHNK</sequence>
<dbReference type="AlphaFoldDB" id="A0A0G0IX64"/>
<gene>
    <name evidence="1" type="ORF">US75_C0017G0009</name>
</gene>
<accession>A0A0G0IX64</accession>
<protein>
    <submittedName>
        <fullName evidence="1">Uncharacterized protein</fullName>
    </submittedName>
</protein>